<evidence type="ECO:0000256" key="2">
    <source>
        <dbReference type="ARBA" id="ARBA00022448"/>
    </source>
</evidence>
<protein>
    <submittedName>
        <fullName evidence="10">Multidrug efflux SMR transporter</fullName>
    </submittedName>
</protein>
<dbReference type="GO" id="GO:0005886">
    <property type="term" value="C:plasma membrane"/>
    <property type="evidence" value="ECO:0007669"/>
    <property type="project" value="UniProtKB-SubCell"/>
</dbReference>
<reference evidence="10 11" key="1">
    <citation type="submission" date="2018-12" db="EMBL/GenBank/DDBJ databases">
        <title>Complete genome sequence of Flaviflexus sp. H23T48.</title>
        <authorList>
            <person name="Bae J.-W."/>
            <person name="Lee J.-Y."/>
        </authorList>
    </citation>
    <scope>NUCLEOTIDE SEQUENCE [LARGE SCALE GENOMIC DNA]</scope>
    <source>
        <strain evidence="10 11">H23T48</strain>
    </source>
</reference>
<comment type="subcellular location">
    <subcellularLocation>
        <location evidence="1 7">Cell membrane</location>
        <topology evidence="1 7">Multi-pass membrane protein</topology>
    </subcellularLocation>
</comment>
<keyword evidence="3" id="KW-1003">Cell membrane</keyword>
<evidence type="ECO:0000256" key="3">
    <source>
        <dbReference type="ARBA" id="ARBA00022475"/>
    </source>
</evidence>
<feature type="transmembrane region" description="Helical" evidence="9">
    <location>
        <begin position="31"/>
        <end position="47"/>
    </location>
</feature>
<feature type="transmembrane region" description="Helical" evidence="9">
    <location>
        <begin position="82"/>
        <end position="103"/>
    </location>
</feature>
<dbReference type="InterPro" id="IPR000390">
    <property type="entry name" value="Small_drug/metabolite_transptr"/>
</dbReference>
<dbReference type="KEGG" id="flh:EJ997_06130"/>
<dbReference type="OrthoDB" id="21828at2"/>
<evidence type="ECO:0000256" key="5">
    <source>
        <dbReference type="ARBA" id="ARBA00022989"/>
    </source>
</evidence>
<gene>
    <name evidence="10" type="ORF">EJ997_06130</name>
</gene>
<keyword evidence="6 9" id="KW-0472">Membrane</keyword>
<dbReference type="GO" id="GO:0022857">
    <property type="term" value="F:transmembrane transporter activity"/>
    <property type="evidence" value="ECO:0007669"/>
    <property type="project" value="InterPro"/>
</dbReference>
<proteinExistence type="inferred from homology"/>
<evidence type="ECO:0000313" key="11">
    <source>
        <dbReference type="Proteomes" id="UP000280344"/>
    </source>
</evidence>
<feature type="compositionally biased region" description="Low complexity" evidence="8">
    <location>
        <begin position="116"/>
        <end position="135"/>
    </location>
</feature>
<sequence>MAWTILLISAVFEAIWATALGESNGFTEPVPTIIFAVAMTISMLGLARAMKEIPLGTAYAVWTGTGAALTVAYALITGTEQASFLKILFLIGIIAAIVGLKLLPADGSGAPKASAEDSGSSSTSSSARTGVTSATNGDNLSDGEGNTPEQGMPESR</sequence>
<name>A0A3S9PX83_9ACTO</name>
<dbReference type="Gene3D" id="1.10.3730.20">
    <property type="match status" value="1"/>
</dbReference>
<dbReference type="PANTHER" id="PTHR30561:SF0">
    <property type="entry name" value="GUANIDINIUM EXPORTER"/>
    <property type="match status" value="1"/>
</dbReference>
<keyword evidence="5 9" id="KW-1133">Transmembrane helix</keyword>
<dbReference type="PANTHER" id="PTHR30561">
    <property type="entry name" value="SMR FAMILY PROTON-DEPENDENT DRUG EFFLUX TRANSPORTER SUGE"/>
    <property type="match status" value="1"/>
</dbReference>
<dbReference type="SUPFAM" id="SSF103481">
    <property type="entry name" value="Multidrug resistance efflux transporter EmrE"/>
    <property type="match status" value="1"/>
</dbReference>
<evidence type="ECO:0000313" key="10">
    <source>
        <dbReference type="EMBL" id="AZQ76977.1"/>
    </source>
</evidence>
<feature type="transmembrane region" description="Helical" evidence="9">
    <location>
        <begin position="59"/>
        <end position="76"/>
    </location>
</feature>
<dbReference type="Pfam" id="PF00893">
    <property type="entry name" value="Multi_Drug_Res"/>
    <property type="match status" value="1"/>
</dbReference>
<dbReference type="EMBL" id="CP034593">
    <property type="protein sequence ID" value="AZQ76977.1"/>
    <property type="molecule type" value="Genomic_DNA"/>
</dbReference>
<evidence type="ECO:0000256" key="4">
    <source>
        <dbReference type="ARBA" id="ARBA00022692"/>
    </source>
</evidence>
<organism evidence="10 11">
    <name type="scientific">Flaviflexus ciconiae</name>
    <dbReference type="NCBI Taxonomy" id="2496867"/>
    <lineage>
        <taxon>Bacteria</taxon>
        <taxon>Bacillati</taxon>
        <taxon>Actinomycetota</taxon>
        <taxon>Actinomycetes</taxon>
        <taxon>Actinomycetales</taxon>
        <taxon>Actinomycetaceae</taxon>
        <taxon>Flaviflexus</taxon>
    </lineage>
</organism>
<keyword evidence="11" id="KW-1185">Reference proteome</keyword>
<dbReference type="RefSeq" id="WP_126703782.1">
    <property type="nucleotide sequence ID" value="NZ_CP034593.1"/>
</dbReference>
<dbReference type="Proteomes" id="UP000280344">
    <property type="component" value="Chromosome"/>
</dbReference>
<evidence type="ECO:0000256" key="6">
    <source>
        <dbReference type="ARBA" id="ARBA00023136"/>
    </source>
</evidence>
<evidence type="ECO:0000256" key="9">
    <source>
        <dbReference type="SAM" id="Phobius"/>
    </source>
</evidence>
<comment type="similarity">
    <text evidence="7">Belongs to the drug/metabolite transporter (DMT) superfamily. Small multidrug resistance (SMR) (TC 2.A.7.1) family.</text>
</comment>
<dbReference type="FunFam" id="1.10.3730.20:FF:000001">
    <property type="entry name" value="Quaternary ammonium compound resistance transporter SugE"/>
    <property type="match status" value="1"/>
</dbReference>
<evidence type="ECO:0000256" key="1">
    <source>
        <dbReference type="ARBA" id="ARBA00004651"/>
    </source>
</evidence>
<accession>A0A3S9PX83</accession>
<dbReference type="InterPro" id="IPR045324">
    <property type="entry name" value="Small_multidrug_res"/>
</dbReference>
<dbReference type="AlphaFoldDB" id="A0A3S9PX83"/>
<dbReference type="InterPro" id="IPR037185">
    <property type="entry name" value="EmrE-like"/>
</dbReference>
<keyword evidence="2" id="KW-0813">Transport</keyword>
<feature type="region of interest" description="Disordered" evidence="8">
    <location>
        <begin position="107"/>
        <end position="156"/>
    </location>
</feature>
<evidence type="ECO:0000256" key="8">
    <source>
        <dbReference type="SAM" id="MobiDB-lite"/>
    </source>
</evidence>
<keyword evidence="4 7" id="KW-0812">Transmembrane</keyword>
<evidence type="ECO:0000256" key="7">
    <source>
        <dbReference type="RuleBase" id="RU003942"/>
    </source>
</evidence>